<evidence type="ECO:0008006" key="3">
    <source>
        <dbReference type="Google" id="ProtNLM"/>
    </source>
</evidence>
<comment type="caution">
    <text evidence="1">The sequence shown here is derived from an EMBL/GenBank/DDBJ whole genome shotgun (WGS) entry which is preliminary data.</text>
</comment>
<reference evidence="1 2" key="1">
    <citation type="submission" date="2018-12" db="EMBL/GenBank/DDBJ databases">
        <authorList>
            <person name="Meng J."/>
        </authorList>
    </citation>
    <scope>NUCLEOTIDE SEQUENCE [LARGE SCALE GENOMIC DNA]</scope>
    <source>
        <strain evidence="1 2">HT111-2</strain>
    </source>
</reference>
<organism evidence="1 2">
    <name type="scientific">Lactobacillus xujianguonis</name>
    <dbReference type="NCBI Taxonomy" id="2495899"/>
    <lineage>
        <taxon>Bacteria</taxon>
        <taxon>Bacillati</taxon>
        <taxon>Bacillota</taxon>
        <taxon>Bacilli</taxon>
        <taxon>Lactobacillales</taxon>
        <taxon>Lactobacillaceae</taxon>
        <taxon>Lactobacillus</taxon>
    </lineage>
</organism>
<evidence type="ECO:0000313" key="1">
    <source>
        <dbReference type="EMBL" id="RVU71775.1"/>
    </source>
</evidence>
<protein>
    <recommendedName>
        <fullName evidence="3">DUF2479 domain-containing protein</fullName>
    </recommendedName>
</protein>
<dbReference type="RefSeq" id="WP_103661154.1">
    <property type="nucleotide sequence ID" value="NZ_ML136871.1"/>
</dbReference>
<name>A0A437SXY0_9LACO</name>
<dbReference type="Proteomes" id="UP000288291">
    <property type="component" value="Unassembled WGS sequence"/>
</dbReference>
<dbReference type="EMBL" id="RXIA01000001">
    <property type="protein sequence ID" value="RVU71775.1"/>
    <property type="molecule type" value="Genomic_DNA"/>
</dbReference>
<sequence>MSLAPITLTTDKSTAVIDNAHRKLRQDENGLSITVTVLNADNSAYNLTGKNLVFCENKNGNKIIIDNGQGDNSGKFTRSSDNDSKGIFTYCLQPDIYTASGKAWFEITDGTTVDSTKNFYFDVEKDAQISVTNNDYVGSLKALETAMAGVQTKLTSDLNDMQAQLTEQITNTKAANQQAITNALKDLTDKTTAALSNVEGYTNTINQKYNDDFSKLRTNFESWETSTIDSYQKQVNGILAQVQQNGTDVTNIQKQINDAVSKMQQLAKQFSAIDFTRFVKPSDLQNYYTKRETNEKITDDLANYYTQDQVNEKLNDAGKVKTVNNVQPDSNGNISLPAGGVTSFNGQKGDINFKVNHTGYDSPQAAFEASKTGDGVYIYDADDGPTSATLPDNTVITVTSNHDAIVALQDKVNQQDNSSDLQNIKNTIAQMQNNYATKTDLDAATHGVEISEADYNKLPAEQKNKEHIVYIVH</sequence>
<proteinExistence type="predicted"/>
<keyword evidence="2" id="KW-1185">Reference proteome</keyword>
<gene>
    <name evidence="1" type="ORF">EJK17_00415</name>
</gene>
<evidence type="ECO:0000313" key="2">
    <source>
        <dbReference type="Proteomes" id="UP000288291"/>
    </source>
</evidence>
<dbReference type="AlphaFoldDB" id="A0A437SXY0"/>
<accession>A0A437SXY0</accession>